<dbReference type="SUPFAM" id="SSF57850">
    <property type="entry name" value="RING/U-box"/>
    <property type="match status" value="1"/>
</dbReference>
<keyword evidence="2 4" id="KW-0863">Zinc-finger</keyword>
<keyword evidence="5" id="KW-1133">Transmembrane helix</keyword>
<dbReference type="STRING" id="98403.A0A151GXF7"/>
<dbReference type="InterPro" id="IPR001841">
    <property type="entry name" value="Znf_RING"/>
</dbReference>
<evidence type="ECO:0000256" key="4">
    <source>
        <dbReference type="PROSITE-ProRule" id="PRU00175"/>
    </source>
</evidence>
<dbReference type="Pfam" id="PF13639">
    <property type="entry name" value="zf-RING_2"/>
    <property type="match status" value="1"/>
</dbReference>
<keyword evidence="5" id="KW-0472">Membrane</keyword>
<sequence>MLPSVSMTGTWQCTTSSICTRAHLPAMVQCSGGWCSALVRATVPQNAALAVGEGKGFLPLGEPNDWSDQVDLLSSDGMTMVPMHESVSRTSQSSFTQGVDAGLLYQNAKRWPVDARTETWLRASIHSSQSCGATTNWNINGSASTNRKSSINHRRAFAELYPSRSLRCSLDATTEEACHATTGGDFHAASRSAFRFAPSEQLRIEGDAARPVAELVDGANSHGLVSAWALFHVVVVVVWKPTLGSASLDAVRLRLRRVWKYEMTDLNTTSTDSAASANEPVYVLPVVLGSILLILVLSFFICWYGTKRLDASHRNARTTDVEAAQSRFSPSRLDEVAESQTYKQWKEKTEQASKTTYSSYLVCVICIETLQDQDLVRRLPCDHIFHAECLLRWFTKRHDSCPLCKVAFLSEETADDAANTT</sequence>
<dbReference type="PANTHER" id="PTHR45676:SF41">
    <property type="entry name" value="RING-H2 FINGER PROTEIN ATL66"/>
    <property type="match status" value="1"/>
</dbReference>
<dbReference type="SMART" id="SM00184">
    <property type="entry name" value="RING"/>
    <property type="match status" value="1"/>
</dbReference>
<dbReference type="CDD" id="cd16454">
    <property type="entry name" value="RING-H2_PA-TM-RING"/>
    <property type="match status" value="1"/>
</dbReference>
<evidence type="ECO:0000256" key="1">
    <source>
        <dbReference type="ARBA" id="ARBA00022723"/>
    </source>
</evidence>
<protein>
    <recommendedName>
        <fullName evidence="6">RING-type domain-containing protein</fullName>
    </recommendedName>
</protein>
<organism evidence="7 8">
    <name type="scientific">Drechmeria coniospora</name>
    <name type="common">Nematophagous fungus</name>
    <name type="synonym">Meria coniospora</name>
    <dbReference type="NCBI Taxonomy" id="98403"/>
    <lineage>
        <taxon>Eukaryota</taxon>
        <taxon>Fungi</taxon>
        <taxon>Dikarya</taxon>
        <taxon>Ascomycota</taxon>
        <taxon>Pezizomycotina</taxon>
        <taxon>Sordariomycetes</taxon>
        <taxon>Hypocreomycetidae</taxon>
        <taxon>Hypocreales</taxon>
        <taxon>Ophiocordycipitaceae</taxon>
        <taxon>Drechmeria</taxon>
    </lineage>
</organism>
<dbReference type="InterPro" id="IPR013083">
    <property type="entry name" value="Znf_RING/FYVE/PHD"/>
</dbReference>
<reference evidence="7 8" key="1">
    <citation type="journal article" date="2016" name="Sci. Rep.">
        <title>Insights into Adaptations to a Near-Obligate Nematode Endoparasitic Lifestyle from the Finished Genome of Drechmeria coniospora.</title>
        <authorList>
            <person name="Zhang L."/>
            <person name="Zhou Z."/>
            <person name="Guo Q."/>
            <person name="Fokkens L."/>
            <person name="Miskei M."/>
            <person name="Pocsi I."/>
            <person name="Zhang W."/>
            <person name="Chen M."/>
            <person name="Wang L."/>
            <person name="Sun Y."/>
            <person name="Donzelli B.G."/>
            <person name="Gibson D.M."/>
            <person name="Nelson D.R."/>
            <person name="Luo J.G."/>
            <person name="Rep M."/>
            <person name="Liu H."/>
            <person name="Yang S."/>
            <person name="Wang J."/>
            <person name="Krasnoff S.B."/>
            <person name="Xu Y."/>
            <person name="Molnar I."/>
            <person name="Lin M."/>
        </authorList>
    </citation>
    <scope>NUCLEOTIDE SEQUENCE [LARGE SCALE GENOMIC DNA]</scope>
    <source>
        <strain evidence="7 8">ARSEF 6962</strain>
    </source>
</reference>
<evidence type="ECO:0000313" key="7">
    <source>
        <dbReference type="EMBL" id="KYK61787.1"/>
    </source>
</evidence>
<dbReference type="GeneID" id="63715574"/>
<dbReference type="RefSeq" id="XP_040661139.1">
    <property type="nucleotide sequence ID" value="XM_040800256.1"/>
</dbReference>
<keyword evidence="5" id="KW-0812">Transmembrane</keyword>
<name>A0A151GXF7_DRECN</name>
<proteinExistence type="predicted"/>
<dbReference type="PANTHER" id="PTHR45676">
    <property type="entry name" value="RING-H2 FINGER PROTEIN ATL51-RELATED"/>
    <property type="match status" value="1"/>
</dbReference>
<dbReference type="Gene3D" id="3.30.40.10">
    <property type="entry name" value="Zinc/RING finger domain, C3HC4 (zinc finger)"/>
    <property type="match status" value="1"/>
</dbReference>
<keyword evidence="1" id="KW-0479">Metal-binding</keyword>
<dbReference type="PROSITE" id="PS50089">
    <property type="entry name" value="ZF_RING_2"/>
    <property type="match status" value="1"/>
</dbReference>
<evidence type="ECO:0000256" key="2">
    <source>
        <dbReference type="ARBA" id="ARBA00022771"/>
    </source>
</evidence>
<feature type="domain" description="RING-type" evidence="6">
    <location>
        <begin position="363"/>
        <end position="405"/>
    </location>
</feature>
<dbReference type="AlphaFoldDB" id="A0A151GXF7"/>
<gene>
    <name evidence="7" type="ORF">DCS_02931</name>
</gene>
<evidence type="ECO:0000256" key="5">
    <source>
        <dbReference type="SAM" id="Phobius"/>
    </source>
</evidence>
<dbReference type="InParanoid" id="A0A151GXF7"/>
<dbReference type="InterPro" id="IPR011016">
    <property type="entry name" value="Znf_RING-CH"/>
</dbReference>
<evidence type="ECO:0000259" key="6">
    <source>
        <dbReference type="PROSITE" id="PS50089"/>
    </source>
</evidence>
<evidence type="ECO:0000313" key="8">
    <source>
        <dbReference type="Proteomes" id="UP000076580"/>
    </source>
</evidence>
<keyword evidence="8" id="KW-1185">Reference proteome</keyword>
<dbReference type="Proteomes" id="UP000076580">
    <property type="component" value="Chromosome 01"/>
</dbReference>
<accession>A0A151GXF7</accession>
<comment type="caution">
    <text evidence="7">The sequence shown here is derived from an EMBL/GenBank/DDBJ whole genome shotgun (WGS) entry which is preliminary data.</text>
</comment>
<dbReference type="GO" id="GO:0008270">
    <property type="term" value="F:zinc ion binding"/>
    <property type="evidence" value="ECO:0007669"/>
    <property type="project" value="UniProtKB-KW"/>
</dbReference>
<dbReference type="EMBL" id="LAYC01000001">
    <property type="protein sequence ID" value="KYK61787.1"/>
    <property type="molecule type" value="Genomic_DNA"/>
</dbReference>
<feature type="transmembrane region" description="Helical" evidence="5">
    <location>
        <begin position="282"/>
        <end position="304"/>
    </location>
</feature>
<dbReference type="SMART" id="SM00744">
    <property type="entry name" value="RINGv"/>
    <property type="match status" value="1"/>
</dbReference>
<keyword evidence="3" id="KW-0862">Zinc</keyword>
<evidence type="ECO:0000256" key="3">
    <source>
        <dbReference type="ARBA" id="ARBA00022833"/>
    </source>
</evidence>